<dbReference type="GO" id="GO:0016020">
    <property type="term" value="C:membrane"/>
    <property type="evidence" value="ECO:0007669"/>
    <property type="project" value="TreeGrafter"/>
</dbReference>
<accession>U6M7I2</accession>
<feature type="non-terminal residue" evidence="9">
    <location>
        <position position="257"/>
    </location>
</feature>
<dbReference type="GeneID" id="25339999"/>
<dbReference type="PROSITE" id="PS51456">
    <property type="entry name" value="MYOSIN_MOTOR"/>
    <property type="match status" value="1"/>
</dbReference>
<keyword evidence="4" id="KW-0505">Motor protein</keyword>
<reference evidence="9" key="1">
    <citation type="submission" date="2013-10" db="EMBL/GenBank/DDBJ databases">
        <title>Genomic analysis of the causative agents of coccidiosis in chickens.</title>
        <authorList>
            <person name="Reid A.J."/>
            <person name="Blake D."/>
            <person name="Billington K."/>
            <person name="Browne H."/>
            <person name="Dunn M."/>
            <person name="Hung S."/>
            <person name="Kawahara F."/>
            <person name="Miranda-Saavedra D."/>
            <person name="Mourier T."/>
            <person name="Nagra H."/>
            <person name="Otto T.D."/>
            <person name="Rawlings N."/>
            <person name="Sanchez A."/>
            <person name="Sanders M."/>
            <person name="Subramaniam C."/>
            <person name="Tay Y."/>
            <person name="Dear P."/>
            <person name="Doerig C."/>
            <person name="Gruber A."/>
            <person name="Parkinson J."/>
            <person name="Shirley M."/>
            <person name="Wan K.L."/>
            <person name="Berriman M."/>
            <person name="Tomley F."/>
            <person name="Pain A."/>
        </authorList>
    </citation>
    <scope>NUCLEOTIDE SEQUENCE [LARGE SCALE GENOMIC DNA]</scope>
    <source>
        <strain evidence="9">Weybridge</strain>
    </source>
</reference>
<reference evidence="9" key="2">
    <citation type="submission" date="2013-10" db="EMBL/GenBank/DDBJ databases">
        <authorList>
            <person name="Aslett M."/>
        </authorList>
    </citation>
    <scope>NUCLEOTIDE SEQUENCE [LARGE SCALE GENOMIC DNA]</scope>
    <source>
        <strain evidence="9">Weybridge</strain>
    </source>
</reference>
<dbReference type="GO" id="GO:0005524">
    <property type="term" value="F:ATP binding"/>
    <property type="evidence" value="ECO:0007669"/>
    <property type="project" value="UniProtKB-KW"/>
</dbReference>
<evidence type="ECO:0000259" key="8">
    <source>
        <dbReference type="PROSITE" id="PS51456"/>
    </source>
</evidence>
<gene>
    <name evidence="9" type="ORF">EMWEY_00060130</name>
</gene>
<dbReference type="InterPro" id="IPR027417">
    <property type="entry name" value="P-loop_NTPase"/>
</dbReference>
<feature type="region of interest" description="Disordered" evidence="7">
    <location>
        <begin position="94"/>
        <end position="117"/>
    </location>
</feature>
<evidence type="ECO:0000256" key="4">
    <source>
        <dbReference type="ARBA" id="ARBA00023175"/>
    </source>
</evidence>
<feature type="domain" description="Myosin motor" evidence="8">
    <location>
        <begin position="1"/>
        <end position="257"/>
    </location>
</feature>
<sequence length="257" mass="26627">LCGARIQTYLLEKVRVCQQQEGERNFHIFYQLCAAAAKAQETGGYYILDPAAAAAAAAANAATSTTGEAPLPLETTAAAAAAAAAGNAAAAAANTSKKPQSLDPSLESSSSPSSSSSSAAAAAATAAATAAAEEEEEPLRIDMREYEPRENYKFLTCSSCFELQGVEDTAAFAATAAAMKTLLLKGDTIQNICDLIVAILCLGNVSFIEKETDTDAATVSSPAAPYLNKAAKLLSVDQQQLQEALCFRTIKTARETL</sequence>
<dbReference type="Gene3D" id="1.20.120.720">
    <property type="entry name" value="Myosin VI head, motor domain, U50 subdomain"/>
    <property type="match status" value="1"/>
</dbReference>
<dbReference type="GO" id="GO:0000146">
    <property type="term" value="F:microfilament motor activity"/>
    <property type="evidence" value="ECO:0007669"/>
    <property type="project" value="TreeGrafter"/>
</dbReference>
<dbReference type="GO" id="GO:0005737">
    <property type="term" value="C:cytoplasm"/>
    <property type="evidence" value="ECO:0007669"/>
    <property type="project" value="TreeGrafter"/>
</dbReference>
<evidence type="ECO:0000256" key="1">
    <source>
        <dbReference type="ARBA" id="ARBA00022741"/>
    </source>
</evidence>
<dbReference type="Pfam" id="PF00063">
    <property type="entry name" value="Myosin_head"/>
    <property type="match status" value="2"/>
</dbReference>
<evidence type="ECO:0000313" key="10">
    <source>
        <dbReference type="Proteomes" id="UP000030763"/>
    </source>
</evidence>
<protein>
    <recommendedName>
        <fullName evidence="8">Myosin motor domain-containing protein</fullName>
    </recommendedName>
</protein>
<proteinExistence type="inferred from homology"/>
<dbReference type="RefSeq" id="XP_013336812.1">
    <property type="nucleotide sequence ID" value="XM_013481358.1"/>
</dbReference>
<dbReference type="GO" id="GO:0016459">
    <property type="term" value="C:myosin complex"/>
    <property type="evidence" value="ECO:0007669"/>
    <property type="project" value="UniProtKB-KW"/>
</dbReference>
<keyword evidence="1" id="KW-0547">Nucleotide-binding</keyword>
<dbReference type="PANTHER" id="PTHR13140">
    <property type="entry name" value="MYOSIN"/>
    <property type="match status" value="1"/>
</dbReference>
<name>U6M7I2_EIMMA</name>
<dbReference type="OrthoDB" id="6108017at2759"/>
<feature type="non-terminal residue" evidence="9">
    <location>
        <position position="1"/>
    </location>
</feature>
<comment type="similarity">
    <text evidence="6">Belongs to the TRAFAC class myosin-kinesin ATPase superfamily. Myosin family.</text>
</comment>
<dbReference type="InterPro" id="IPR001609">
    <property type="entry name" value="Myosin_head_motor_dom-like"/>
</dbReference>
<dbReference type="GO" id="GO:0007015">
    <property type="term" value="P:actin filament organization"/>
    <property type="evidence" value="ECO:0007669"/>
    <property type="project" value="TreeGrafter"/>
</dbReference>
<evidence type="ECO:0000256" key="7">
    <source>
        <dbReference type="SAM" id="MobiDB-lite"/>
    </source>
</evidence>
<organism evidence="9 10">
    <name type="scientific">Eimeria maxima</name>
    <name type="common">Coccidian parasite</name>
    <dbReference type="NCBI Taxonomy" id="5804"/>
    <lineage>
        <taxon>Eukaryota</taxon>
        <taxon>Sar</taxon>
        <taxon>Alveolata</taxon>
        <taxon>Apicomplexa</taxon>
        <taxon>Conoidasida</taxon>
        <taxon>Coccidia</taxon>
        <taxon>Eucoccidiorida</taxon>
        <taxon>Eimeriorina</taxon>
        <taxon>Eimeriidae</taxon>
        <taxon>Eimeria</taxon>
    </lineage>
</organism>
<dbReference type="GO" id="GO:0051015">
    <property type="term" value="F:actin filament binding"/>
    <property type="evidence" value="ECO:0007669"/>
    <property type="project" value="TreeGrafter"/>
</dbReference>
<dbReference type="Proteomes" id="UP000030763">
    <property type="component" value="Unassembled WGS sequence"/>
</dbReference>
<evidence type="ECO:0000313" key="9">
    <source>
        <dbReference type="EMBL" id="CDJ60167.1"/>
    </source>
</evidence>
<keyword evidence="10" id="KW-1185">Reference proteome</keyword>
<evidence type="ECO:0000256" key="5">
    <source>
        <dbReference type="ARBA" id="ARBA00023203"/>
    </source>
</evidence>
<keyword evidence="3 6" id="KW-0518">Myosin</keyword>
<evidence type="ECO:0000256" key="6">
    <source>
        <dbReference type="PROSITE-ProRule" id="PRU00782"/>
    </source>
</evidence>
<evidence type="ECO:0000256" key="2">
    <source>
        <dbReference type="ARBA" id="ARBA00022840"/>
    </source>
</evidence>
<dbReference type="EMBL" id="HG721435">
    <property type="protein sequence ID" value="CDJ60167.1"/>
    <property type="molecule type" value="Genomic_DNA"/>
</dbReference>
<evidence type="ECO:0000256" key="3">
    <source>
        <dbReference type="ARBA" id="ARBA00023123"/>
    </source>
</evidence>
<dbReference type="VEuPathDB" id="ToxoDB:EMWEY_00060130"/>
<keyword evidence="5 6" id="KW-0009">Actin-binding</keyword>
<dbReference type="SUPFAM" id="SSF52540">
    <property type="entry name" value="P-loop containing nucleoside triphosphate hydrolases"/>
    <property type="match status" value="2"/>
</dbReference>
<comment type="caution">
    <text evidence="6">Lacks conserved residue(s) required for the propagation of feature annotation.</text>
</comment>
<feature type="compositionally biased region" description="Low complexity" evidence="7">
    <location>
        <begin position="107"/>
        <end position="117"/>
    </location>
</feature>
<dbReference type="Gene3D" id="1.10.10.820">
    <property type="match status" value="1"/>
</dbReference>
<dbReference type="InterPro" id="IPR036961">
    <property type="entry name" value="Kinesin_motor_dom_sf"/>
</dbReference>
<dbReference type="AlphaFoldDB" id="U6M7I2"/>
<keyword evidence="2" id="KW-0067">ATP-binding</keyword>
<dbReference type="PANTHER" id="PTHR13140:SF706">
    <property type="entry name" value="DILUTE CLASS UNCONVENTIONAL MYOSIN, ISOFORM C"/>
    <property type="match status" value="1"/>
</dbReference>
<dbReference type="Gene3D" id="3.40.850.10">
    <property type="entry name" value="Kinesin motor domain"/>
    <property type="match status" value="1"/>
</dbReference>